<reference evidence="4 5" key="1">
    <citation type="submission" date="2023-08" db="EMBL/GenBank/DDBJ databases">
        <title>Black Yeasts Isolated from many extreme environments.</title>
        <authorList>
            <person name="Coleine C."/>
            <person name="Stajich J.E."/>
            <person name="Selbmann L."/>
        </authorList>
    </citation>
    <scope>NUCLEOTIDE SEQUENCE [LARGE SCALE GENOMIC DNA]</scope>
    <source>
        <strain evidence="4 5">CCFEE 5885</strain>
    </source>
</reference>
<dbReference type="InterPro" id="IPR019318">
    <property type="entry name" value="Gua_nucleotide_exch_fac_Ric8"/>
</dbReference>
<evidence type="ECO:0000256" key="1">
    <source>
        <dbReference type="ARBA" id="ARBA00009049"/>
    </source>
</evidence>
<evidence type="ECO:0000256" key="3">
    <source>
        <dbReference type="ARBA" id="ARBA00023186"/>
    </source>
</evidence>
<evidence type="ECO:0000313" key="5">
    <source>
        <dbReference type="Proteomes" id="UP001345013"/>
    </source>
</evidence>
<comment type="similarity">
    <text evidence="1">Belongs to the synembryn family.</text>
</comment>
<evidence type="ECO:0008006" key="6">
    <source>
        <dbReference type="Google" id="ProtNLM"/>
    </source>
</evidence>
<dbReference type="PANTHER" id="PTHR12425">
    <property type="entry name" value="SYNEMBRYN"/>
    <property type="match status" value="1"/>
</dbReference>
<dbReference type="Proteomes" id="UP001345013">
    <property type="component" value="Unassembled WGS sequence"/>
</dbReference>
<keyword evidence="2" id="KW-0344">Guanine-nucleotide releasing factor</keyword>
<sequence length="432" mass="48362">MARSSDRAEEDLQAVRAELQTDNFDDGRIGLNVLAEVAFGSKNDQRPLASLEAARIIANALLLRDQMQQVFAELNYTDRVVDFYSQGSVDHEFVGGRILFLLTYRSKVDFVALIESHQLLDHVRTHLNKHASSISSNLFKSSQMNAMALTETTKLLYNLTSKYPGQMHFLSKTVDSLIDIVSTITLPSSPLDPPVAQLLNDLAIVEWPTSLNEGRENVMLGLARRFLELLDRSTSSLRPAQLETMLIALITATRKLDELAYVEVKQLLRLSLLPQDEERDKPLGHSQSLASRLLRLQTSGGLTILPEAISGLLFDLSERDARVFVHNIGYGHAAGYLMTHKIPIPQDLKTTANRSNSRNGEFEINPVTGQRLDAETPVVMPEMTDAEKEREAERLFVLFERLKATGVMDVEHPLRVAQQSGRFEELSDSEPD</sequence>
<evidence type="ECO:0000313" key="4">
    <source>
        <dbReference type="EMBL" id="KAK5093581.1"/>
    </source>
</evidence>
<proteinExistence type="inferred from homology"/>
<dbReference type="EMBL" id="JAVRRG010000041">
    <property type="protein sequence ID" value="KAK5093581.1"/>
    <property type="molecule type" value="Genomic_DNA"/>
</dbReference>
<keyword evidence="5" id="KW-1185">Reference proteome</keyword>
<dbReference type="Pfam" id="PF10165">
    <property type="entry name" value="Ric8"/>
    <property type="match status" value="1"/>
</dbReference>
<comment type="caution">
    <text evidence="4">The sequence shown here is derived from an EMBL/GenBank/DDBJ whole genome shotgun (WGS) entry which is preliminary data.</text>
</comment>
<accession>A0ABR0KCS7</accession>
<evidence type="ECO:0000256" key="2">
    <source>
        <dbReference type="ARBA" id="ARBA00022658"/>
    </source>
</evidence>
<protein>
    <recommendedName>
        <fullName evidence="6">Synembryn-A</fullName>
    </recommendedName>
</protein>
<gene>
    <name evidence="4" type="ORF">LTR24_004133</name>
</gene>
<organism evidence="4 5">
    <name type="scientific">Lithohypha guttulata</name>
    <dbReference type="NCBI Taxonomy" id="1690604"/>
    <lineage>
        <taxon>Eukaryota</taxon>
        <taxon>Fungi</taxon>
        <taxon>Dikarya</taxon>
        <taxon>Ascomycota</taxon>
        <taxon>Pezizomycotina</taxon>
        <taxon>Eurotiomycetes</taxon>
        <taxon>Chaetothyriomycetidae</taxon>
        <taxon>Chaetothyriales</taxon>
        <taxon>Trichomeriaceae</taxon>
        <taxon>Lithohypha</taxon>
    </lineage>
</organism>
<name>A0ABR0KCS7_9EURO</name>
<dbReference type="PANTHER" id="PTHR12425:SF5">
    <property type="entry name" value="SYNEMBRYN"/>
    <property type="match status" value="1"/>
</dbReference>
<keyword evidence="3" id="KW-0143">Chaperone</keyword>